<dbReference type="EMBL" id="MFZF01000039">
    <property type="protein sequence ID" value="OGK14938.1"/>
    <property type="molecule type" value="Genomic_DNA"/>
</dbReference>
<reference evidence="1 2" key="1">
    <citation type="journal article" date="2016" name="Nat. Commun.">
        <title>Thousands of microbial genomes shed light on interconnected biogeochemical processes in an aquifer system.</title>
        <authorList>
            <person name="Anantharaman K."/>
            <person name="Brown C.T."/>
            <person name="Hug L.A."/>
            <person name="Sharon I."/>
            <person name="Castelle C.J."/>
            <person name="Probst A.J."/>
            <person name="Thomas B.C."/>
            <person name="Singh A."/>
            <person name="Wilkins M.J."/>
            <person name="Karaoz U."/>
            <person name="Brodie E.L."/>
            <person name="Williams K.H."/>
            <person name="Hubbard S.S."/>
            <person name="Banfield J.F."/>
        </authorList>
    </citation>
    <scope>NUCLEOTIDE SEQUENCE [LARGE SCALE GENOMIC DNA]</scope>
</reference>
<dbReference type="Proteomes" id="UP000178372">
    <property type="component" value="Unassembled WGS sequence"/>
</dbReference>
<proteinExistence type="predicted"/>
<protein>
    <submittedName>
        <fullName evidence="1">Uncharacterized protein</fullName>
    </submittedName>
</protein>
<accession>A0A1F7G7M0</accession>
<comment type="caution">
    <text evidence="1">The sequence shown here is derived from an EMBL/GenBank/DDBJ whole genome shotgun (WGS) entry which is preliminary data.</text>
</comment>
<evidence type="ECO:0000313" key="1">
    <source>
        <dbReference type="EMBL" id="OGK14938.1"/>
    </source>
</evidence>
<name>A0A1F7G7M0_9BACT</name>
<evidence type="ECO:0000313" key="2">
    <source>
        <dbReference type="Proteomes" id="UP000178372"/>
    </source>
</evidence>
<dbReference type="AlphaFoldDB" id="A0A1F7G7M0"/>
<gene>
    <name evidence="1" type="ORF">A2690_01550</name>
</gene>
<sequence length="272" mass="31046">MTERTIPNPFQPLTSTERMRFAGVIGHLNQPGPLERALTDVFTTRTPLLQLEVDLKRMLDKKAKAMGRYEPNDARYDVLRLIGRRMTDMACYLWCSQKADNLANMLGNFDAQARVTAPNQTVSVTRALFYGVPNDEFNKYFLPRGLLCVDNAVIGLIDYAVSLQEAILNLDSDQLPDLRSKYKRKFMNWRRCESSTIQVEYGRDIRGFKKYTISPRGVIYVVSPGIQTEPLYQGEGYKETAVPLPVDMAWLKNVILTLNEYYAERVLGPSSK</sequence>
<organism evidence="1 2">
    <name type="scientific">Candidatus Roizmanbacteria bacterium RIFCSPHIGHO2_01_FULL_39_12b</name>
    <dbReference type="NCBI Taxonomy" id="1802030"/>
    <lineage>
        <taxon>Bacteria</taxon>
        <taxon>Candidatus Roizmaniibacteriota</taxon>
    </lineage>
</organism>